<comment type="caution">
    <text evidence="1">The sequence shown here is derived from an EMBL/GenBank/DDBJ whole genome shotgun (WGS) entry which is preliminary data.</text>
</comment>
<name>A0A848KQT3_9NOCA</name>
<reference evidence="1 2" key="1">
    <citation type="submission" date="2019-05" db="EMBL/GenBank/DDBJ databases">
        <authorList>
            <person name="Lee S.D."/>
        </authorList>
    </citation>
    <scope>NUCLEOTIDE SEQUENCE [LARGE SCALE GENOMIC DNA]</scope>
    <source>
        <strain evidence="1 2">YC2-7</strain>
    </source>
</reference>
<accession>A0A848KQT3</accession>
<sequence>MTSALRLRELADSYWEAFLAAHPLFATFVGEHRFDDRVDDLSPDADQDQREAWMTLIKQVDDIDEAELDETDRVTRTLLLDELRNNVTVIDSSLIELRSDQMQGVHADLLITAGQLSAPEPKYAAMAVTRVQRLAVMLDQAATRFRYGLASGRTPARINIERSLNQVDGYLASPIESDPFVKMSGPPDWDGEQEWRGELSAAVRDHLRPAFTRYRTILAEELLPAGRSNDQPGLCWLPDGLGLYRTLIALHTGLDLTAEQLHEIGRREVLDVLPGQFREIGLREFGTDDLAEIFDRLLNDPGLRYRDSEEILTNAKECLDSATAAMGDWFGILPEAPCVLTPVPAYLAADAPAAYYTPPAPDGSRPGEYHVNLHEPAEKGRAETASIAFHEAIPGHHLQLAIAAERAELPAFRRLSFGQTAFVEGWALYTERLADEMGLYRSDLDRLGMLASDSWRACRLVVDTGLHAMGWTRQQAIDFMIEHAPVARDEIVTEVDRYIGMPGQALAYKVGQREILRLRAESEKRLGDRFSLKGFHDVVLGAATVSLPVLTARVEAWWATAAA</sequence>
<protein>
    <submittedName>
        <fullName evidence="1">DUF885 domain-containing protein</fullName>
    </submittedName>
</protein>
<keyword evidence="2" id="KW-1185">Reference proteome</keyword>
<dbReference type="PANTHER" id="PTHR33361:SF2">
    <property type="entry name" value="DUF885 DOMAIN-CONTAINING PROTEIN"/>
    <property type="match status" value="1"/>
</dbReference>
<organism evidence="1 2">
    <name type="scientific">Antrihabitans stalactiti</name>
    <dbReference type="NCBI Taxonomy" id="2584121"/>
    <lineage>
        <taxon>Bacteria</taxon>
        <taxon>Bacillati</taxon>
        <taxon>Actinomycetota</taxon>
        <taxon>Actinomycetes</taxon>
        <taxon>Mycobacteriales</taxon>
        <taxon>Nocardiaceae</taxon>
        <taxon>Antrihabitans</taxon>
    </lineage>
</organism>
<evidence type="ECO:0000313" key="2">
    <source>
        <dbReference type="Proteomes" id="UP000535543"/>
    </source>
</evidence>
<dbReference type="InterPro" id="IPR010281">
    <property type="entry name" value="DUF885"/>
</dbReference>
<gene>
    <name evidence="1" type="ORF">FGL95_26700</name>
</gene>
<dbReference type="EMBL" id="VCQU01000011">
    <property type="protein sequence ID" value="NMN98630.1"/>
    <property type="molecule type" value="Genomic_DNA"/>
</dbReference>
<dbReference type="RefSeq" id="WP_169593128.1">
    <property type="nucleotide sequence ID" value="NZ_VCQU01000011.1"/>
</dbReference>
<dbReference type="PANTHER" id="PTHR33361">
    <property type="entry name" value="GLR0591 PROTEIN"/>
    <property type="match status" value="1"/>
</dbReference>
<dbReference type="AlphaFoldDB" id="A0A848KQT3"/>
<reference evidence="1 2" key="2">
    <citation type="submission" date="2020-06" db="EMBL/GenBank/DDBJ databases">
        <title>Antribacter stalactiti gen. nov., sp. nov., a new member of the family Nacardiaceae isolated from a cave.</title>
        <authorList>
            <person name="Kim I.S."/>
        </authorList>
    </citation>
    <scope>NUCLEOTIDE SEQUENCE [LARGE SCALE GENOMIC DNA]</scope>
    <source>
        <strain evidence="1 2">YC2-7</strain>
    </source>
</reference>
<dbReference type="Proteomes" id="UP000535543">
    <property type="component" value="Unassembled WGS sequence"/>
</dbReference>
<dbReference type="Pfam" id="PF05960">
    <property type="entry name" value="DUF885"/>
    <property type="match status" value="1"/>
</dbReference>
<evidence type="ECO:0000313" key="1">
    <source>
        <dbReference type="EMBL" id="NMN98630.1"/>
    </source>
</evidence>
<proteinExistence type="predicted"/>